<dbReference type="CDD" id="cd03255">
    <property type="entry name" value="ABC_MJ0796_LolCDE_FtsE"/>
    <property type="match status" value="1"/>
</dbReference>
<dbReference type="GO" id="GO:0005886">
    <property type="term" value="C:plasma membrane"/>
    <property type="evidence" value="ECO:0007669"/>
    <property type="project" value="UniProtKB-SubCell"/>
</dbReference>
<dbReference type="InterPro" id="IPR017911">
    <property type="entry name" value="MacB-like_ATP-bd"/>
</dbReference>
<feature type="domain" description="ABC transporter" evidence="12">
    <location>
        <begin position="2"/>
        <end position="239"/>
    </location>
</feature>
<evidence type="ECO:0000259" key="12">
    <source>
        <dbReference type="PROSITE" id="PS50893"/>
    </source>
</evidence>
<reference evidence="13 14" key="1">
    <citation type="journal article" date="2011" name="J. Bacteriol.">
        <title>Genome sequence of Haloplasma contractile, an unusual contractile bacterium from a deep-sea anoxic brine lake.</title>
        <authorList>
            <person name="Antunes A."/>
            <person name="Alam I."/>
            <person name="El Dorry H."/>
            <person name="Siam R."/>
            <person name="Robertson A."/>
            <person name="Bajic V.B."/>
            <person name="Stingl U."/>
        </authorList>
    </citation>
    <scope>NUCLEOTIDE SEQUENCE [LARGE SCALE GENOMIC DNA]</scope>
    <source>
        <strain evidence="13 14">SSD-17B</strain>
    </source>
</reference>
<keyword evidence="13" id="KW-0378">Hydrolase</keyword>
<keyword evidence="9 11" id="KW-0472">Membrane</keyword>
<comment type="similarity">
    <text evidence="10">Belongs to the ABC transporter superfamily. Macrolide exporter (TC 3.A.1.122) family.</text>
</comment>
<evidence type="ECO:0000256" key="4">
    <source>
        <dbReference type="ARBA" id="ARBA00022519"/>
    </source>
</evidence>
<comment type="caution">
    <text evidence="13">The sequence shown here is derived from an EMBL/GenBank/DDBJ whole genome shotgun (WGS) entry which is preliminary data.</text>
</comment>
<dbReference type="PANTHER" id="PTHR42798:SF6">
    <property type="entry name" value="CELL DIVISION ATP-BINDING PROTEIN FTSE"/>
    <property type="match status" value="1"/>
</dbReference>
<dbReference type="InterPro" id="IPR003439">
    <property type="entry name" value="ABC_transporter-like_ATP-bd"/>
</dbReference>
<evidence type="ECO:0000313" key="13">
    <source>
        <dbReference type="EMBL" id="ERJ12690.1"/>
    </source>
</evidence>
<dbReference type="Pfam" id="PF02687">
    <property type="entry name" value="FtsX"/>
    <property type="match status" value="1"/>
</dbReference>
<evidence type="ECO:0000256" key="10">
    <source>
        <dbReference type="ARBA" id="ARBA00038388"/>
    </source>
</evidence>
<evidence type="ECO:0000256" key="3">
    <source>
        <dbReference type="ARBA" id="ARBA00022475"/>
    </source>
</evidence>
<comment type="subcellular location">
    <subcellularLocation>
        <location evidence="1">Cell inner membrane</location>
        <topology evidence="1">Multi-pass membrane protein</topology>
    </subcellularLocation>
</comment>
<evidence type="ECO:0000256" key="9">
    <source>
        <dbReference type="ARBA" id="ARBA00023136"/>
    </source>
</evidence>
<evidence type="ECO:0000256" key="8">
    <source>
        <dbReference type="ARBA" id="ARBA00022989"/>
    </source>
</evidence>
<accession>F7PVY6</accession>
<dbReference type="OrthoDB" id="9766351at2"/>
<sequence>MLVLNNVNKYYKTVNNFHALKNIDLTVTKGEFLAVLGESGSGKSTLLNVVSGLDTYESGDITIGGISTENFTKREWAIYRNNYVGFIFQEYNLVDHLSVVENVELPLLLQGVSPKEARQRALEKCQLLGLKNHVHKVPKKVSGGQQQRAAIARALVTEPEVILADEPTGALDSENAKIILDILKALSKDHVVILVTHDEENAKEYANRIVTLEDGRIINDTKEDVTTKITSKKETIEFKSPNMKLKVLWKFAKNNMGKRKLRTLFTSLTMAIGLISIFLITFLINGIRTEITDFVSELIPEDQYFVKSEVNQALVSYEDLDLIRGKDKVNEAFFPTRIHPLIESEDINPENPNVPTKGYVQNSTFLYSIPVHKKNFSRKNDLVGDYPKNEREVIVTSRVAEQIIGFKVKEDDLDQALDEIKDDLIEVDQISADETLDESFKIVGIVFDQQSSTVFTLHTKLEQYVNDFGNGAEYEQYTNIHVDRSKLNVFLNTEDKDEIEVFKDELADEGLVLRNPSNMVNGSIDQFFDTLLYILLGTASVSLLVAGILVGLMVYISVVERIKEIGILTSIGARRANIQSLFIFESGFIGFLSAIIALVLSLLISMLINNIFNQTIGSLMRTLNLGDMEEFKLLHIDWLAILIVFGISIGFAIVSGLIPAIRASGLKAVEALRQE</sequence>
<keyword evidence="2" id="KW-0813">Transport</keyword>
<protein>
    <submittedName>
        <fullName evidence="13">Macrolide transport system ATP-binding-permease protein</fullName>
        <ecNumber evidence="13">3.6.3.-</ecNumber>
    </submittedName>
</protein>
<evidence type="ECO:0000256" key="2">
    <source>
        <dbReference type="ARBA" id="ARBA00022448"/>
    </source>
</evidence>
<dbReference type="InterPro" id="IPR017871">
    <property type="entry name" value="ABC_transporter-like_CS"/>
</dbReference>
<organism evidence="13 14">
    <name type="scientific">Haloplasma contractile SSD-17B</name>
    <dbReference type="NCBI Taxonomy" id="1033810"/>
    <lineage>
        <taxon>Bacteria</taxon>
        <taxon>Bacillati</taxon>
        <taxon>Mycoplasmatota</taxon>
        <taxon>Mollicutes</taxon>
        <taxon>Haloplasmatales</taxon>
        <taxon>Haloplasmataceae</taxon>
        <taxon>Haloplasma</taxon>
    </lineage>
</organism>
<evidence type="ECO:0000256" key="5">
    <source>
        <dbReference type="ARBA" id="ARBA00022692"/>
    </source>
</evidence>
<feature type="transmembrane region" description="Helical" evidence="11">
    <location>
        <begin position="263"/>
        <end position="284"/>
    </location>
</feature>
<dbReference type="eggNOG" id="COG1136">
    <property type="taxonomic scope" value="Bacteria"/>
</dbReference>
<evidence type="ECO:0000256" key="1">
    <source>
        <dbReference type="ARBA" id="ARBA00004429"/>
    </source>
</evidence>
<dbReference type="GO" id="GO:0098796">
    <property type="term" value="C:membrane protein complex"/>
    <property type="evidence" value="ECO:0007669"/>
    <property type="project" value="UniProtKB-ARBA"/>
</dbReference>
<keyword evidence="8 11" id="KW-1133">Transmembrane helix</keyword>
<proteinExistence type="inferred from homology"/>
<dbReference type="PROSITE" id="PS00211">
    <property type="entry name" value="ABC_TRANSPORTER_1"/>
    <property type="match status" value="1"/>
</dbReference>
<name>F7PVY6_9MOLU</name>
<dbReference type="SUPFAM" id="SSF52540">
    <property type="entry name" value="P-loop containing nucleoside triphosphate hydrolases"/>
    <property type="match status" value="1"/>
</dbReference>
<dbReference type="SMART" id="SM00382">
    <property type="entry name" value="AAA"/>
    <property type="match status" value="1"/>
</dbReference>
<keyword evidence="14" id="KW-1185">Reference proteome</keyword>
<keyword evidence="3" id="KW-1003">Cell membrane</keyword>
<keyword evidence="5 11" id="KW-0812">Transmembrane</keyword>
<dbReference type="InParanoid" id="F7PVY6"/>
<dbReference type="GO" id="GO:0016887">
    <property type="term" value="F:ATP hydrolysis activity"/>
    <property type="evidence" value="ECO:0007669"/>
    <property type="project" value="InterPro"/>
</dbReference>
<dbReference type="PANTHER" id="PTHR42798">
    <property type="entry name" value="LIPOPROTEIN-RELEASING SYSTEM ATP-BINDING PROTEIN LOLD"/>
    <property type="match status" value="1"/>
</dbReference>
<dbReference type="PROSITE" id="PS50893">
    <property type="entry name" value="ABC_TRANSPORTER_2"/>
    <property type="match status" value="1"/>
</dbReference>
<dbReference type="RefSeq" id="WP_008825900.1">
    <property type="nucleotide sequence ID" value="NZ_AFNU02000003.1"/>
</dbReference>
<dbReference type="Pfam" id="PF12704">
    <property type="entry name" value="MacB_PCD"/>
    <property type="match status" value="1"/>
</dbReference>
<dbReference type="GO" id="GO:0022857">
    <property type="term" value="F:transmembrane transporter activity"/>
    <property type="evidence" value="ECO:0007669"/>
    <property type="project" value="UniProtKB-ARBA"/>
</dbReference>
<feature type="transmembrane region" description="Helical" evidence="11">
    <location>
        <begin position="638"/>
        <end position="658"/>
    </location>
</feature>
<dbReference type="EMBL" id="AFNU02000003">
    <property type="protein sequence ID" value="ERJ12690.1"/>
    <property type="molecule type" value="Genomic_DNA"/>
</dbReference>
<feature type="transmembrane region" description="Helical" evidence="11">
    <location>
        <begin position="531"/>
        <end position="559"/>
    </location>
</feature>
<evidence type="ECO:0000313" key="14">
    <source>
        <dbReference type="Proteomes" id="UP000005707"/>
    </source>
</evidence>
<dbReference type="AlphaFoldDB" id="F7PVY6"/>
<dbReference type="InterPro" id="IPR003593">
    <property type="entry name" value="AAA+_ATPase"/>
</dbReference>
<reference evidence="13 14" key="2">
    <citation type="journal article" date="2013" name="PLoS ONE">
        <title>INDIGO - INtegrated Data Warehouse of MIcrobial GenOmes with Examples from the Red Sea Extremophiles.</title>
        <authorList>
            <person name="Alam I."/>
            <person name="Antunes A."/>
            <person name="Kamau A.A."/>
            <person name="Ba Alawi W."/>
            <person name="Kalkatawi M."/>
            <person name="Stingl U."/>
            <person name="Bajic V.B."/>
        </authorList>
    </citation>
    <scope>NUCLEOTIDE SEQUENCE [LARGE SCALE GENOMIC DNA]</scope>
    <source>
        <strain evidence="13 14">SSD-17B</strain>
    </source>
</reference>
<gene>
    <name evidence="13" type="ORF">HLPCO_001030</name>
</gene>
<evidence type="ECO:0000256" key="6">
    <source>
        <dbReference type="ARBA" id="ARBA00022741"/>
    </source>
</evidence>
<dbReference type="Pfam" id="PF00005">
    <property type="entry name" value="ABC_tran"/>
    <property type="match status" value="1"/>
</dbReference>
<keyword evidence="7 13" id="KW-0067">ATP-binding</keyword>
<dbReference type="FunFam" id="3.40.50.300:FF:000032">
    <property type="entry name" value="Export ABC transporter ATP-binding protein"/>
    <property type="match status" value="1"/>
</dbReference>
<keyword evidence="4" id="KW-0997">Cell inner membrane</keyword>
<dbReference type="Proteomes" id="UP000005707">
    <property type="component" value="Unassembled WGS sequence"/>
</dbReference>
<dbReference type="STRING" id="1033810.HLPCO_001030"/>
<dbReference type="GO" id="GO:0005524">
    <property type="term" value="F:ATP binding"/>
    <property type="evidence" value="ECO:0007669"/>
    <property type="project" value="UniProtKB-KW"/>
</dbReference>
<evidence type="ECO:0000256" key="11">
    <source>
        <dbReference type="SAM" id="Phobius"/>
    </source>
</evidence>
<dbReference type="InterPro" id="IPR027417">
    <property type="entry name" value="P-loop_NTPase"/>
</dbReference>
<dbReference type="InterPro" id="IPR003838">
    <property type="entry name" value="ABC3_permease_C"/>
</dbReference>
<dbReference type="InterPro" id="IPR025857">
    <property type="entry name" value="MacB_PCD"/>
</dbReference>
<dbReference type="Gene3D" id="3.40.50.300">
    <property type="entry name" value="P-loop containing nucleotide triphosphate hydrolases"/>
    <property type="match status" value="1"/>
</dbReference>
<evidence type="ECO:0000256" key="7">
    <source>
        <dbReference type="ARBA" id="ARBA00022840"/>
    </source>
</evidence>
<dbReference type="EC" id="3.6.3.-" evidence="13"/>
<feature type="transmembrane region" description="Helical" evidence="11">
    <location>
        <begin position="580"/>
        <end position="608"/>
    </location>
</feature>
<keyword evidence="6" id="KW-0547">Nucleotide-binding</keyword>